<evidence type="ECO:0000313" key="5">
    <source>
        <dbReference type="EMBL" id="TRD22857.1"/>
    </source>
</evidence>
<dbReference type="SMART" id="SM00354">
    <property type="entry name" value="HTH_LACI"/>
    <property type="match status" value="1"/>
</dbReference>
<dbReference type="PANTHER" id="PTHR30146:SF138">
    <property type="entry name" value="TRANSCRIPTIONAL REGULATORY PROTEIN"/>
    <property type="match status" value="1"/>
</dbReference>
<reference evidence="5 6" key="1">
    <citation type="submission" date="2019-06" db="EMBL/GenBank/DDBJ databases">
        <title>Paenimaribius caenipelagi gen. nov., sp. nov., isolated from a tidal flat.</title>
        <authorList>
            <person name="Yoon J.-H."/>
        </authorList>
    </citation>
    <scope>NUCLEOTIDE SEQUENCE [LARGE SCALE GENOMIC DNA]</scope>
    <source>
        <strain evidence="5 6">JBTF-M29</strain>
    </source>
</reference>
<proteinExistence type="predicted"/>
<dbReference type="InterPro" id="IPR000843">
    <property type="entry name" value="HTH_LacI"/>
</dbReference>
<dbReference type="Gene3D" id="1.10.260.40">
    <property type="entry name" value="lambda repressor-like DNA-binding domains"/>
    <property type="match status" value="1"/>
</dbReference>
<sequence length="359" mass="38656">MTPDNANEKLRRSKVRLSDVAAHLGLSKGTVSRALNGYPDISEATREKVRRAAKELGYRPMAQAQSLRTGKCSAIGLVIQRRDADQQQPFLADFLGGLSDAASVHGFSLTVAAAHGNEDMLRVIERLVRDNKADGFVLPRVKSMDTRVMFLSALEVPYVLFGRDQSAGTSVCYDVDGAAAMQDAVRRLAALGHRRIGLIPGAPGSTYAATRERGYREGLREAGLADDRKLISQYAITQSAGATAAADLLDRGATALIYMMDRAALGAYIIAHDRGLRIGDDFSIISYDGITEADLVDPALSTYRVDVRRAGQRLAELLIAQVNGTLSGPHLELDTPTFLSRGSHGKAPSAIRTVFTGRT</sequence>
<protein>
    <submittedName>
        <fullName evidence="5">LacI family transcriptional regulator</fullName>
    </submittedName>
</protein>
<dbReference type="CDD" id="cd01392">
    <property type="entry name" value="HTH_LacI"/>
    <property type="match status" value="1"/>
</dbReference>
<dbReference type="EMBL" id="VFSV01000004">
    <property type="protein sequence ID" value="TRD22857.1"/>
    <property type="molecule type" value="Genomic_DNA"/>
</dbReference>
<evidence type="ECO:0000256" key="3">
    <source>
        <dbReference type="ARBA" id="ARBA00023163"/>
    </source>
</evidence>
<dbReference type="AlphaFoldDB" id="A0A547Q8Y2"/>
<dbReference type="InterPro" id="IPR028082">
    <property type="entry name" value="Peripla_BP_I"/>
</dbReference>
<dbReference type="OrthoDB" id="234496at2"/>
<dbReference type="PROSITE" id="PS50932">
    <property type="entry name" value="HTH_LACI_2"/>
    <property type="match status" value="1"/>
</dbReference>
<name>A0A547Q8Y2_9RHOB</name>
<accession>A0A547Q8Y2</accession>
<gene>
    <name evidence="5" type="ORF">FEV53_03530</name>
</gene>
<feature type="domain" description="HTH lacI-type" evidence="4">
    <location>
        <begin position="15"/>
        <end position="69"/>
    </location>
</feature>
<evidence type="ECO:0000256" key="1">
    <source>
        <dbReference type="ARBA" id="ARBA00023015"/>
    </source>
</evidence>
<evidence type="ECO:0000256" key="2">
    <source>
        <dbReference type="ARBA" id="ARBA00023125"/>
    </source>
</evidence>
<dbReference type="SUPFAM" id="SSF53822">
    <property type="entry name" value="Periplasmic binding protein-like I"/>
    <property type="match status" value="1"/>
</dbReference>
<keyword evidence="3" id="KW-0804">Transcription</keyword>
<dbReference type="InterPro" id="IPR046335">
    <property type="entry name" value="LacI/GalR-like_sensor"/>
</dbReference>
<dbReference type="SUPFAM" id="SSF47413">
    <property type="entry name" value="lambda repressor-like DNA-binding domains"/>
    <property type="match status" value="1"/>
</dbReference>
<organism evidence="5 6">
    <name type="scientific">Palleronia caenipelagi</name>
    <dbReference type="NCBI Taxonomy" id="2489174"/>
    <lineage>
        <taxon>Bacteria</taxon>
        <taxon>Pseudomonadati</taxon>
        <taxon>Pseudomonadota</taxon>
        <taxon>Alphaproteobacteria</taxon>
        <taxon>Rhodobacterales</taxon>
        <taxon>Roseobacteraceae</taxon>
        <taxon>Palleronia</taxon>
    </lineage>
</organism>
<evidence type="ECO:0000259" key="4">
    <source>
        <dbReference type="PROSITE" id="PS50932"/>
    </source>
</evidence>
<comment type="caution">
    <text evidence="5">The sequence shown here is derived from an EMBL/GenBank/DDBJ whole genome shotgun (WGS) entry which is preliminary data.</text>
</comment>
<dbReference type="Gene3D" id="3.40.50.2300">
    <property type="match status" value="2"/>
</dbReference>
<dbReference type="Pfam" id="PF13377">
    <property type="entry name" value="Peripla_BP_3"/>
    <property type="match status" value="1"/>
</dbReference>
<dbReference type="GO" id="GO:0000976">
    <property type="term" value="F:transcription cis-regulatory region binding"/>
    <property type="evidence" value="ECO:0007669"/>
    <property type="project" value="TreeGrafter"/>
</dbReference>
<keyword evidence="6" id="KW-1185">Reference proteome</keyword>
<dbReference type="InterPro" id="IPR010982">
    <property type="entry name" value="Lambda_DNA-bd_dom_sf"/>
</dbReference>
<evidence type="ECO:0000313" key="6">
    <source>
        <dbReference type="Proteomes" id="UP000318590"/>
    </source>
</evidence>
<dbReference type="GO" id="GO:0003700">
    <property type="term" value="F:DNA-binding transcription factor activity"/>
    <property type="evidence" value="ECO:0007669"/>
    <property type="project" value="TreeGrafter"/>
</dbReference>
<dbReference type="PANTHER" id="PTHR30146">
    <property type="entry name" value="LACI-RELATED TRANSCRIPTIONAL REPRESSOR"/>
    <property type="match status" value="1"/>
</dbReference>
<keyword evidence="2" id="KW-0238">DNA-binding</keyword>
<keyword evidence="1" id="KW-0805">Transcription regulation</keyword>
<dbReference type="Proteomes" id="UP000318590">
    <property type="component" value="Unassembled WGS sequence"/>
</dbReference>
<dbReference type="Pfam" id="PF00356">
    <property type="entry name" value="LacI"/>
    <property type="match status" value="1"/>
</dbReference>
<dbReference type="RefSeq" id="WP_142833437.1">
    <property type="nucleotide sequence ID" value="NZ_VFSV01000004.1"/>
</dbReference>